<dbReference type="AlphaFoldDB" id="A0A4Z2EKT7"/>
<keyword evidence="2" id="KW-1185">Reference proteome</keyword>
<gene>
    <name evidence="1" type="ORF">EYF80_060660</name>
</gene>
<dbReference type="Proteomes" id="UP000314294">
    <property type="component" value="Unassembled WGS sequence"/>
</dbReference>
<dbReference type="EMBL" id="SRLO01005948">
    <property type="protein sequence ID" value="TNN29191.1"/>
    <property type="molecule type" value="Genomic_DNA"/>
</dbReference>
<organism evidence="1 2">
    <name type="scientific">Liparis tanakae</name>
    <name type="common">Tanaka's snailfish</name>
    <dbReference type="NCBI Taxonomy" id="230148"/>
    <lineage>
        <taxon>Eukaryota</taxon>
        <taxon>Metazoa</taxon>
        <taxon>Chordata</taxon>
        <taxon>Craniata</taxon>
        <taxon>Vertebrata</taxon>
        <taxon>Euteleostomi</taxon>
        <taxon>Actinopterygii</taxon>
        <taxon>Neopterygii</taxon>
        <taxon>Teleostei</taxon>
        <taxon>Neoteleostei</taxon>
        <taxon>Acanthomorphata</taxon>
        <taxon>Eupercaria</taxon>
        <taxon>Perciformes</taxon>
        <taxon>Cottioidei</taxon>
        <taxon>Cottales</taxon>
        <taxon>Liparidae</taxon>
        <taxon>Liparis</taxon>
    </lineage>
</organism>
<proteinExistence type="predicted"/>
<protein>
    <submittedName>
        <fullName evidence="1">Uncharacterized protein</fullName>
    </submittedName>
</protein>
<name>A0A4Z2EKT7_9TELE</name>
<comment type="caution">
    <text evidence="1">The sequence shown here is derived from an EMBL/GenBank/DDBJ whole genome shotgun (WGS) entry which is preliminary data.</text>
</comment>
<sequence length="70" mass="7756">MTFCILNAQVMNTLMMMLNETLKAKTATSTTHGRPGERPRYIPVYRPEASMFLSLLSSAVTPSAPVTNEH</sequence>
<evidence type="ECO:0000313" key="1">
    <source>
        <dbReference type="EMBL" id="TNN29191.1"/>
    </source>
</evidence>
<reference evidence="1 2" key="1">
    <citation type="submission" date="2019-03" db="EMBL/GenBank/DDBJ databases">
        <title>First draft genome of Liparis tanakae, snailfish: a comprehensive survey of snailfish specific genes.</title>
        <authorList>
            <person name="Kim W."/>
            <person name="Song I."/>
            <person name="Jeong J.-H."/>
            <person name="Kim D."/>
            <person name="Kim S."/>
            <person name="Ryu S."/>
            <person name="Song J.Y."/>
            <person name="Lee S.K."/>
        </authorList>
    </citation>
    <scope>NUCLEOTIDE SEQUENCE [LARGE SCALE GENOMIC DNA]</scope>
    <source>
        <tissue evidence="1">Muscle</tissue>
    </source>
</reference>
<accession>A0A4Z2EKT7</accession>
<evidence type="ECO:0000313" key="2">
    <source>
        <dbReference type="Proteomes" id="UP000314294"/>
    </source>
</evidence>